<proteinExistence type="predicted"/>
<reference evidence="2" key="1">
    <citation type="journal article" date="2020" name="Microb. Genom.">
        <title>Genetic diversity of clinical and environmental Mucorales isolates obtained from an investigation of mucormycosis cases among solid organ transplant recipients.</title>
        <authorList>
            <person name="Nguyen M.H."/>
            <person name="Kaul D."/>
            <person name="Muto C."/>
            <person name="Cheng S.J."/>
            <person name="Richter R.A."/>
            <person name="Bruno V.M."/>
            <person name="Liu G."/>
            <person name="Beyhan S."/>
            <person name="Sundermann A.J."/>
            <person name="Mounaud S."/>
            <person name="Pasculle A.W."/>
            <person name="Nierman W.C."/>
            <person name="Driscoll E."/>
            <person name="Cumbie R."/>
            <person name="Clancy C.J."/>
            <person name="Dupont C.L."/>
        </authorList>
    </citation>
    <scope>NUCLEOTIDE SEQUENCE</scope>
    <source>
        <strain evidence="2">GL11</strain>
    </source>
</reference>
<evidence type="ECO:0000313" key="3">
    <source>
        <dbReference type="Proteomes" id="UP000716291"/>
    </source>
</evidence>
<evidence type="ECO:0000256" key="1">
    <source>
        <dbReference type="SAM" id="MobiDB-lite"/>
    </source>
</evidence>
<name>A0A9P6WUS3_RHIOR</name>
<evidence type="ECO:0000313" key="2">
    <source>
        <dbReference type="EMBL" id="KAG1289282.1"/>
    </source>
</evidence>
<dbReference type="Proteomes" id="UP000716291">
    <property type="component" value="Unassembled WGS sequence"/>
</dbReference>
<gene>
    <name evidence="2" type="ORF">G6F64_014048</name>
</gene>
<dbReference type="AlphaFoldDB" id="A0A9P6WUS3"/>
<feature type="compositionally biased region" description="Polar residues" evidence="1">
    <location>
        <begin position="86"/>
        <end position="95"/>
    </location>
</feature>
<protein>
    <submittedName>
        <fullName evidence="2">Uncharacterized protein</fullName>
    </submittedName>
</protein>
<sequence length="159" mass="16856">MVMWPILRPRRASRLPYKCSLAVGTASAAAQSGSRCVVAVEDAYQMSPRMFSMTAGASSAALPSTQSSRVVAAISSSTARPRPDSPTMTPHAPSNSTSPLALLRLPSLSFRRRTRMAFRGPSGIQRGTKKQLSPSSVCASTRCASACGTEKNHLWPTSS</sequence>
<organism evidence="2 3">
    <name type="scientific">Rhizopus oryzae</name>
    <name type="common">Mucormycosis agent</name>
    <name type="synonym">Rhizopus arrhizus var. delemar</name>
    <dbReference type="NCBI Taxonomy" id="64495"/>
    <lineage>
        <taxon>Eukaryota</taxon>
        <taxon>Fungi</taxon>
        <taxon>Fungi incertae sedis</taxon>
        <taxon>Mucoromycota</taxon>
        <taxon>Mucoromycotina</taxon>
        <taxon>Mucoromycetes</taxon>
        <taxon>Mucorales</taxon>
        <taxon>Mucorineae</taxon>
        <taxon>Rhizopodaceae</taxon>
        <taxon>Rhizopus</taxon>
    </lineage>
</organism>
<feature type="region of interest" description="Disordered" evidence="1">
    <location>
        <begin position="71"/>
        <end position="100"/>
    </location>
</feature>
<dbReference type="EMBL" id="JAANQT010007098">
    <property type="protein sequence ID" value="KAG1289282.1"/>
    <property type="molecule type" value="Genomic_DNA"/>
</dbReference>
<comment type="caution">
    <text evidence="2">The sequence shown here is derived from an EMBL/GenBank/DDBJ whole genome shotgun (WGS) entry which is preliminary data.</text>
</comment>
<keyword evidence="3" id="KW-1185">Reference proteome</keyword>
<accession>A0A9P6WUS3</accession>